<evidence type="ECO:0000313" key="2">
    <source>
        <dbReference type="EMBL" id="TKC81611.1"/>
    </source>
</evidence>
<proteinExistence type="predicted"/>
<dbReference type="InterPro" id="IPR053495">
    <property type="entry name" value="AvrB/C-like"/>
</dbReference>
<dbReference type="Proteomes" id="UP000305539">
    <property type="component" value="Unassembled WGS sequence"/>
</dbReference>
<evidence type="ECO:0008006" key="4">
    <source>
        <dbReference type="Google" id="ProtNLM"/>
    </source>
</evidence>
<gene>
    <name evidence="2" type="ORF">FAZ69_26955</name>
</gene>
<dbReference type="AlphaFoldDB" id="A0A4U1HK89"/>
<accession>A0A4U1HK89</accession>
<dbReference type="OrthoDB" id="6003210at2"/>
<feature type="region of interest" description="Disordered" evidence="1">
    <location>
        <begin position="125"/>
        <end position="154"/>
    </location>
</feature>
<dbReference type="SUPFAM" id="SSF103383">
    <property type="entry name" value="Antivirulence factor"/>
    <property type="match status" value="1"/>
</dbReference>
<comment type="caution">
    <text evidence="2">The sequence shown here is derived from an EMBL/GenBank/DDBJ whole genome shotgun (WGS) entry which is preliminary data.</text>
</comment>
<dbReference type="InterPro" id="IPR008798">
    <property type="entry name" value="Avirulence_B/C"/>
</dbReference>
<feature type="compositionally biased region" description="Low complexity" evidence="1">
    <location>
        <begin position="27"/>
        <end position="38"/>
    </location>
</feature>
<protein>
    <recommendedName>
        <fullName evidence="4">Avirulence protein</fullName>
    </recommendedName>
</protein>
<evidence type="ECO:0000313" key="3">
    <source>
        <dbReference type="Proteomes" id="UP000305539"/>
    </source>
</evidence>
<keyword evidence="3" id="KW-1185">Reference proteome</keyword>
<dbReference type="Gene3D" id="1.10.3290.20">
    <property type="match status" value="2"/>
</dbReference>
<organism evidence="2 3">
    <name type="scientific">Trinickia terrae</name>
    <dbReference type="NCBI Taxonomy" id="2571161"/>
    <lineage>
        <taxon>Bacteria</taxon>
        <taxon>Pseudomonadati</taxon>
        <taxon>Pseudomonadota</taxon>
        <taxon>Betaproteobacteria</taxon>
        <taxon>Burkholderiales</taxon>
        <taxon>Burkholderiaceae</taxon>
        <taxon>Trinickia</taxon>
    </lineage>
</organism>
<dbReference type="Pfam" id="PF05394">
    <property type="entry name" value="AvrB_AvrC"/>
    <property type="match status" value="1"/>
</dbReference>
<sequence>MDNRIVTPRAHTVDLDRSSGNSANTGAAPQPATRPAPRSGGSGWLHGLRSLGKRHGESSQPAVPGAAGPARKTSSLPAPLRHAIDGMTAGKQRKTASRLTDAQLELALSSTKLTGRATRAVLREHQKRHVDSGNGAAARAATLPGPPPSPRLTEQEQGLVGAARWPDIYDQSATPQNQEYCRSMYRASSAAASGVASGGIKSFDALWNAATDWRLERVGADTPGREAFATERSAGSVFNTKLDMQYASIIPKILDHRRAAARTYDGPLLAGVRCKVYQQTGKLDGRTIPLTTLSAATDKRELAQKMGQVYEQHDDFEEIEDSLNRRHPNNIVHTDAQYLPRIKQHLESLFAQATRGTLAPKDALRTIARIHWWAASAAPDMRGSAAKAEFAARALAGAHGIELPPFKKGVVPDIEAMLCSESEFVARYSSLFERKPV</sequence>
<dbReference type="EMBL" id="SWJE01000017">
    <property type="protein sequence ID" value="TKC81611.1"/>
    <property type="molecule type" value="Genomic_DNA"/>
</dbReference>
<dbReference type="InterPro" id="IPR036231">
    <property type="entry name" value="Avirulence_B/C_sf"/>
</dbReference>
<dbReference type="NCBIfam" id="NF041403">
    <property type="entry name" value="XopAH"/>
    <property type="match status" value="1"/>
</dbReference>
<dbReference type="RefSeq" id="WP_136898152.1">
    <property type="nucleotide sequence ID" value="NZ_SWJE01000017.1"/>
</dbReference>
<reference evidence="2 3" key="1">
    <citation type="submission" date="2019-04" db="EMBL/GenBank/DDBJ databases">
        <title>Trinickia sp. 7GSK02, isolated from subtropical forest soil.</title>
        <authorList>
            <person name="Gao Z.-H."/>
            <person name="Qiu L.-H."/>
        </authorList>
    </citation>
    <scope>NUCLEOTIDE SEQUENCE [LARGE SCALE GENOMIC DNA]</scope>
    <source>
        <strain evidence="2 3">7GSK02</strain>
    </source>
</reference>
<name>A0A4U1HK89_9BURK</name>
<feature type="region of interest" description="Disordered" evidence="1">
    <location>
        <begin position="1"/>
        <end position="78"/>
    </location>
</feature>
<evidence type="ECO:0000256" key="1">
    <source>
        <dbReference type="SAM" id="MobiDB-lite"/>
    </source>
</evidence>